<keyword evidence="6" id="KW-0479">Metal-binding</keyword>
<comment type="cofactor">
    <cofactor evidence="1 11">
        <name>pyridoxal 5'-phosphate</name>
        <dbReference type="ChEBI" id="CHEBI:597326"/>
    </cofactor>
</comment>
<protein>
    <recommendedName>
        <fullName evidence="3">cysteine desulfurase</fullName>
        <ecNumber evidence="3">2.8.1.7</ecNumber>
    </recommendedName>
</protein>
<evidence type="ECO:0000256" key="3">
    <source>
        <dbReference type="ARBA" id="ARBA00012239"/>
    </source>
</evidence>
<keyword evidence="14" id="KW-1185">Reference proteome</keyword>
<evidence type="ECO:0000256" key="9">
    <source>
        <dbReference type="ARBA" id="ARBA00023014"/>
    </source>
</evidence>
<evidence type="ECO:0000256" key="2">
    <source>
        <dbReference type="ARBA" id="ARBA00006490"/>
    </source>
</evidence>
<dbReference type="FunFam" id="3.40.640.10:FF:000003">
    <property type="entry name" value="Cysteine desulfurase IscS"/>
    <property type="match status" value="1"/>
</dbReference>
<dbReference type="InterPro" id="IPR000192">
    <property type="entry name" value="Aminotrans_V_dom"/>
</dbReference>
<evidence type="ECO:0000256" key="10">
    <source>
        <dbReference type="ARBA" id="ARBA00050776"/>
    </source>
</evidence>
<dbReference type="Gene3D" id="3.40.640.10">
    <property type="entry name" value="Type I PLP-dependent aspartate aminotransferase-like (Major domain)"/>
    <property type="match status" value="1"/>
</dbReference>
<dbReference type="GO" id="GO:0031071">
    <property type="term" value="F:cysteine desulfurase activity"/>
    <property type="evidence" value="ECO:0007669"/>
    <property type="project" value="UniProtKB-EC"/>
</dbReference>
<proteinExistence type="inferred from homology"/>
<evidence type="ECO:0000256" key="5">
    <source>
        <dbReference type="ARBA" id="ARBA00022714"/>
    </source>
</evidence>
<dbReference type="InterPro" id="IPR015422">
    <property type="entry name" value="PyrdxlP-dep_Trfase_small"/>
</dbReference>
<name>A0A1J0AFK8_9CYAN</name>
<dbReference type="AlphaFoldDB" id="A0A1J0AFK8"/>
<dbReference type="PIRSF" id="PIRSF005572">
    <property type="entry name" value="NifS"/>
    <property type="match status" value="1"/>
</dbReference>
<dbReference type="InterPro" id="IPR015421">
    <property type="entry name" value="PyrdxlP-dep_Trfase_major"/>
</dbReference>
<dbReference type="PANTHER" id="PTHR11601:SF34">
    <property type="entry name" value="CYSTEINE DESULFURASE"/>
    <property type="match status" value="1"/>
</dbReference>
<dbReference type="InterPro" id="IPR015424">
    <property type="entry name" value="PyrdxlP-dep_Trfase"/>
</dbReference>
<evidence type="ECO:0000256" key="8">
    <source>
        <dbReference type="ARBA" id="ARBA00023004"/>
    </source>
</evidence>
<sequence length="385" mass="41717">MRPIYLDYHATTPLEERVWEAMMPYWREKFGNPASRGHYYGWEAQAAVELAREQVAASLNSTPESIIFTSGATEANNLAIKGVAAAYHAQGRHLVTVQTEHRAVLDTCRYLESLGFSVTYLPVQADGLLDVELLRQSLRPETILVSVMAANNEIGVLQPLAEIGAICRERGILLHTDAAQAAGKIPLDVQALPIDLLSLTAHKIGGPRGVGALFVRRDTPRVQLVPQLHGGAQEQGWRAGTLAVPLLVGLATALTLTLAEQEVEQARLLALRTDLWQELQKLDDVLLNGAWSPRLAGNLNVTFPGVNGAELHQHLQPVMAVSSGSACSTGQPSHVLQALGRSVQAAASSVRFGLGRGTTAGEIQQVVNHFQEILPLLRQKSYIRT</sequence>
<keyword evidence="9" id="KW-0411">Iron-sulfur</keyword>
<dbReference type="SUPFAM" id="SSF53383">
    <property type="entry name" value="PLP-dependent transferases"/>
    <property type="match status" value="1"/>
</dbReference>
<organism evidence="13 14">
    <name type="scientific">Gloeomargarita lithophora Alchichica-D10</name>
    <dbReference type="NCBI Taxonomy" id="1188229"/>
    <lineage>
        <taxon>Bacteria</taxon>
        <taxon>Bacillati</taxon>
        <taxon>Cyanobacteriota</taxon>
        <taxon>Cyanophyceae</taxon>
        <taxon>Gloeomargaritales</taxon>
        <taxon>Gloeomargaritaceae</taxon>
        <taxon>Gloeomargarita</taxon>
    </lineage>
</organism>
<dbReference type="EC" id="2.8.1.7" evidence="3"/>
<accession>A0A1J0AFK8</accession>
<evidence type="ECO:0000256" key="11">
    <source>
        <dbReference type="RuleBase" id="RU004504"/>
    </source>
</evidence>
<dbReference type="InterPro" id="IPR016454">
    <property type="entry name" value="Cysteine_dSase"/>
</dbReference>
<comment type="catalytic activity">
    <reaction evidence="10">
        <text>(sulfur carrier)-H + L-cysteine = (sulfur carrier)-SH + L-alanine</text>
        <dbReference type="Rhea" id="RHEA:43892"/>
        <dbReference type="Rhea" id="RHEA-COMP:14737"/>
        <dbReference type="Rhea" id="RHEA-COMP:14739"/>
        <dbReference type="ChEBI" id="CHEBI:29917"/>
        <dbReference type="ChEBI" id="CHEBI:35235"/>
        <dbReference type="ChEBI" id="CHEBI:57972"/>
        <dbReference type="ChEBI" id="CHEBI:64428"/>
        <dbReference type="EC" id="2.8.1.7"/>
    </reaction>
</comment>
<dbReference type="GO" id="GO:0046872">
    <property type="term" value="F:metal ion binding"/>
    <property type="evidence" value="ECO:0007669"/>
    <property type="project" value="UniProtKB-KW"/>
</dbReference>
<reference evidence="13 14" key="1">
    <citation type="submission" date="2016-10" db="EMBL/GenBank/DDBJ databases">
        <title>Description of Gloeomargarita lithophora gen. nov., sp. nov., a thylakoid-bearing basal-branching cyanobacterium with intracellular carbonates, and proposal for Gloeomargaritales ord. nov.</title>
        <authorList>
            <person name="Moreira D."/>
            <person name="Tavera R."/>
            <person name="Benzerara K."/>
            <person name="Skouri-Panet F."/>
            <person name="Couradeau E."/>
            <person name="Gerard E."/>
            <person name="Loussert C."/>
            <person name="Novelo E."/>
            <person name="Zivanovic Y."/>
            <person name="Lopez-Garcia P."/>
        </authorList>
    </citation>
    <scope>NUCLEOTIDE SEQUENCE [LARGE SCALE GENOMIC DNA]</scope>
    <source>
        <strain evidence="13 14">D10</strain>
    </source>
</reference>
<dbReference type="InterPro" id="IPR020578">
    <property type="entry name" value="Aminotrans_V_PyrdxlP_BS"/>
</dbReference>
<dbReference type="EMBL" id="CP017675">
    <property type="protein sequence ID" value="APB34722.1"/>
    <property type="molecule type" value="Genomic_DNA"/>
</dbReference>
<dbReference type="Gene3D" id="3.90.1150.10">
    <property type="entry name" value="Aspartate Aminotransferase, domain 1"/>
    <property type="match status" value="1"/>
</dbReference>
<keyword evidence="7" id="KW-0663">Pyridoxal phosphate</keyword>
<dbReference type="PANTHER" id="PTHR11601">
    <property type="entry name" value="CYSTEINE DESULFURYLASE FAMILY MEMBER"/>
    <property type="match status" value="1"/>
</dbReference>
<evidence type="ECO:0000259" key="12">
    <source>
        <dbReference type="Pfam" id="PF00266"/>
    </source>
</evidence>
<keyword evidence="4 13" id="KW-0808">Transferase</keyword>
<comment type="similarity">
    <text evidence="2">Belongs to the class-V pyridoxal-phosphate-dependent aminotransferase family. NifS/IscS subfamily.</text>
</comment>
<evidence type="ECO:0000313" key="14">
    <source>
        <dbReference type="Proteomes" id="UP000180235"/>
    </source>
</evidence>
<evidence type="ECO:0000256" key="1">
    <source>
        <dbReference type="ARBA" id="ARBA00001933"/>
    </source>
</evidence>
<keyword evidence="8" id="KW-0408">Iron</keyword>
<evidence type="ECO:0000256" key="7">
    <source>
        <dbReference type="ARBA" id="ARBA00022898"/>
    </source>
</evidence>
<dbReference type="PROSITE" id="PS00595">
    <property type="entry name" value="AA_TRANSFER_CLASS_5"/>
    <property type="match status" value="1"/>
</dbReference>
<dbReference type="GO" id="GO:0016829">
    <property type="term" value="F:lyase activity"/>
    <property type="evidence" value="ECO:0007669"/>
    <property type="project" value="UniProtKB-KW"/>
</dbReference>
<gene>
    <name evidence="13" type="ORF">GlitD10_2388</name>
</gene>
<evidence type="ECO:0000256" key="4">
    <source>
        <dbReference type="ARBA" id="ARBA00022679"/>
    </source>
</evidence>
<dbReference type="GO" id="GO:0051537">
    <property type="term" value="F:2 iron, 2 sulfur cluster binding"/>
    <property type="evidence" value="ECO:0007669"/>
    <property type="project" value="UniProtKB-KW"/>
</dbReference>
<feature type="domain" description="Aminotransferase class V" evidence="12">
    <location>
        <begin position="4"/>
        <end position="366"/>
    </location>
</feature>
<dbReference type="Proteomes" id="UP000180235">
    <property type="component" value="Chromosome"/>
</dbReference>
<dbReference type="RefSeq" id="WP_071455122.1">
    <property type="nucleotide sequence ID" value="NZ_CP017675.1"/>
</dbReference>
<evidence type="ECO:0000256" key="6">
    <source>
        <dbReference type="ARBA" id="ARBA00022723"/>
    </source>
</evidence>
<keyword evidence="13" id="KW-0456">Lyase</keyword>
<dbReference type="STRING" id="1188229.GlitD10_2388"/>
<evidence type="ECO:0000313" key="13">
    <source>
        <dbReference type="EMBL" id="APB34722.1"/>
    </source>
</evidence>
<dbReference type="KEGG" id="glt:GlitD10_2388"/>
<keyword evidence="5" id="KW-0001">2Fe-2S</keyword>
<dbReference type="OrthoDB" id="9808002at2"/>
<dbReference type="Pfam" id="PF00266">
    <property type="entry name" value="Aminotran_5"/>
    <property type="match status" value="1"/>
</dbReference>